<keyword evidence="12" id="KW-1185">Reference proteome</keyword>
<dbReference type="InterPro" id="IPR036396">
    <property type="entry name" value="Cyt_P450_sf"/>
</dbReference>
<dbReference type="Gene3D" id="1.10.630.10">
    <property type="entry name" value="Cytochrome P450"/>
    <property type="match status" value="1"/>
</dbReference>
<evidence type="ECO:0000256" key="8">
    <source>
        <dbReference type="ARBA" id="ARBA00023033"/>
    </source>
</evidence>
<evidence type="ECO:0000313" key="12">
    <source>
        <dbReference type="Proteomes" id="UP000541558"/>
    </source>
</evidence>
<dbReference type="CDD" id="cd11065">
    <property type="entry name" value="CYP64-like"/>
    <property type="match status" value="1"/>
</dbReference>
<evidence type="ECO:0000313" key="11">
    <source>
        <dbReference type="EMBL" id="KAF5340275.1"/>
    </source>
</evidence>
<sequence>MQSWLAIAGALSVLIAATGILNGRRRNPRRLPLPPGPKGLPLVGNAFQALKGSPWEAYDTLCKKYGDIVYLNLLGQDVIILGSSRRAFDLLESRATNYSDRPSGIAMVELTKTSWKLSFMSYGQRWRLHRRAFHDHLGKPAAVAQYHPIMYEENSAFLRKLRDSPEDFASHIQSLFGTTVMRTAYGIDDKEKTAEFIQHAETLIRELGEAKKPGQYLVNSFPILKYIPAWFPGAQFQKHFQNLAQLCKKVHTVPFDVAKARYSAKSTDATHPSMAGAFIERFPGAGADQASLVEAESLARNVCAIAYIAGVDTTTASGTGLLYILASHPEIQKQAQEELDAVIGSGRLPLISDRAQLPYVHALTKELSRWYTVVPLGAVHTSAEDDEYDGYFIPKGTFFIPNTWAMMHDPAVFDRPLEFRPERFLDKDGKVDPRVIDAEYAAFGFGRRICPGRFFSNDALFLMTSCLLSTFIVEAPKDDAGNPIPLDFKLESNNLAKLHPFKCNITMRPERATLVL</sequence>
<protein>
    <recommendedName>
        <fullName evidence="13">Cytochrome P450</fullName>
    </recommendedName>
</protein>
<dbReference type="PANTHER" id="PTHR46300">
    <property type="entry name" value="P450, PUTATIVE (EUROFUNG)-RELATED-RELATED"/>
    <property type="match status" value="1"/>
</dbReference>
<proteinExistence type="inferred from homology"/>
<accession>A0A8H5CEE5</accession>
<reference evidence="11 12" key="1">
    <citation type="journal article" date="2020" name="ISME J.">
        <title>Uncovering the hidden diversity of litter-decomposition mechanisms in mushroom-forming fungi.</title>
        <authorList>
            <person name="Floudas D."/>
            <person name="Bentzer J."/>
            <person name="Ahren D."/>
            <person name="Johansson T."/>
            <person name="Persson P."/>
            <person name="Tunlid A."/>
        </authorList>
    </citation>
    <scope>NUCLEOTIDE SEQUENCE [LARGE SCALE GENOMIC DNA]</scope>
    <source>
        <strain evidence="11 12">CBS 175.51</strain>
    </source>
</reference>
<dbReference type="GO" id="GO:0004497">
    <property type="term" value="F:monooxygenase activity"/>
    <property type="evidence" value="ECO:0007669"/>
    <property type="project" value="UniProtKB-KW"/>
</dbReference>
<dbReference type="PANTHER" id="PTHR46300:SF7">
    <property type="entry name" value="P450, PUTATIVE (EUROFUNG)-RELATED"/>
    <property type="match status" value="1"/>
</dbReference>
<evidence type="ECO:0000256" key="10">
    <source>
        <dbReference type="RuleBase" id="RU000461"/>
    </source>
</evidence>
<comment type="caution">
    <text evidence="11">The sequence shown here is derived from an EMBL/GenBank/DDBJ whole genome shotgun (WGS) entry which is preliminary data.</text>
</comment>
<dbReference type="InterPro" id="IPR017972">
    <property type="entry name" value="Cyt_P450_CS"/>
</dbReference>
<keyword evidence="7 9" id="KW-0408">Iron</keyword>
<dbReference type="OrthoDB" id="2789670at2759"/>
<dbReference type="PRINTS" id="PR00463">
    <property type="entry name" value="EP450I"/>
</dbReference>
<evidence type="ECO:0000256" key="2">
    <source>
        <dbReference type="ARBA" id="ARBA00005179"/>
    </source>
</evidence>
<gene>
    <name evidence="11" type="ORF">D9611_007814</name>
</gene>
<name>A0A8H5CEE5_9AGAR</name>
<comment type="pathway">
    <text evidence="2">Secondary metabolite biosynthesis.</text>
</comment>
<evidence type="ECO:0000256" key="7">
    <source>
        <dbReference type="ARBA" id="ARBA00023004"/>
    </source>
</evidence>
<dbReference type="InterPro" id="IPR002401">
    <property type="entry name" value="Cyt_P450_E_grp-I"/>
</dbReference>
<evidence type="ECO:0000256" key="5">
    <source>
        <dbReference type="ARBA" id="ARBA00022723"/>
    </source>
</evidence>
<dbReference type="AlphaFoldDB" id="A0A8H5CEE5"/>
<dbReference type="PROSITE" id="PS00086">
    <property type="entry name" value="CYTOCHROME_P450"/>
    <property type="match status" value="1"/>
</dbReference>
<evidence type="ECO:0008006" key="13">
    <source>
        <dbReference type="Google" id="ProtNLM"/>
    </source>
</evidence>
<dbReference type="Proteomes" id="UP000541558">
    <property type="component" value="Unassembled WGS sequence"/>
</dbReference>
<dbReference type="GO" id="GO:0005506">
    <property type="term" value="F:iron ion binding"/>
    <property type="evidence" value="ECO:0007669"/>
    <property type="project" value="InterPro"/>
</dbReference>
<keyword evidence="6 10" id="KW-0560">Oxidoreductase</keyword>
<evidence type="ECO:0000256" key="3">
    <source>
        <dbReference type="ARBA" id="ARBA00010617"/>
    </source>
</evidence>
<keyword evidence="4 9" id="KW-0349">Heme</keyword>
<dbReference type="GO" id="GO:0016705">
    <property type="term" value="F:oxidoreductase activity, acting on paired donors, with incorporation or reduction of molecular oxygen"/>
    <property type="evidence" value="ECO:0007669"/>
    <property type="project" value="InterPro"/>
</dbReference>
<evidence type="ECO:0000256" key="1">
    <source>
        <dbReference type="ARBA" id="ARBA00001971"/>
    </source>
</evidence>
<comment type="cofactor">
    <cofactor evidence="1 9">
        <name>heme</name>
        <dbReference type="ChEBI" id="CHEBI:30413"/>
    </cofactor>
</comment>
<comment type="similarity">
    <text evidence="3 10">Belongs to the cytochrome P450 family.</text>
</comment>
<dbReference type="InterPro" id="IPR001128">
    <property type="entry name" value="Cyt_P450"/>
</dbReference>
<evidence type="ECO:0000256" key="4">
    <source>
        <dbReference type="ARBA" id="ARBA00022617"/>
    </source>
</evidence>
<dbReference type="Pfam" id="PF00067">
    <property type="entry name" value="p450"/>
    <property type="match status" value="1"/>
</dbReference>
<dbReference type="EMBL" id="JAACJK010000004">
    <property type="protein sequence ID" value="KAF5340275.1"/>
    <property type="molecule type" value="Genomic_DNA"/>
</dbReference>
<keyword evidence="8 10" id="KW-0503">Monooxygenase</keyword>
<evidence type="ECO:0000256" key="6">
    <source>
        <dbReference type="ARBA" id="ARBA00023002"/>
    </source>
</evidence>
<dbReference type="GO" id="GO:0020037">
    <property type="term" value="F:heme binding"/>
    <property type="evidence" value="ECO:0007669"/>
    <property type="project" value="InterPro"/>
</dbReference>
<keyword evidence="5 9" id="KW-0479">Metal-binding</keyword>
<feature type="binding site" description="axial binding residue" evidence="9">
    <location>
        <position position="450"/>
    </location>
    <ligand>
        <name>heme</name>
        <dbReference type="ChEBI" id="CHEBI:30413"/>
    </ligand>
    <ligandPart>
        <name>Fe</name>
        <dbReference type="ChEBI" id="CHEBI:18248"/>
    </ligandPart>
</feature>
<evidence type="ECO:0000256" key="9">
    <source>
        <dbReference type="PIRSR" id="PIRSR602401-1"/>
    </source>
</evidence>
<organism evidence="11 12">
    <name type="scientific">Ephemerocybe angulata</name>
    <dbReference type="NCBI Taxonomy" id="980116"/>
    <lineage>
        <taxon>Eukaryota</taxon>
        <taxon>Fungi</taxon>
        <taxon>Dikarya</taxon>
        <taxon>Basidiomycota</taxon>
        <taxon>Agaricomycotina</taxon>
        <taxon>Agaricomycetes</taxon>
        <taxon>Agaricomycetidae</taxon>
        <taxon>Agaricales</taxon>
        <taxon>Agaricineae</taxon>
        <taxon>Psathyrellaceae</taxon>
        <taxon>Ephemerocybe</taxon>
    </lineage>
</organism>
<dbReference type="InterPro" id="IPR050364">
    <property type="entry name" value="Cytochrome_P450_fung"/>
</dbReference>
<dbReference type="SUPFAM" id="SSF48264">
    <property type="entry name" value="Cytochrome P450"/>
    <property type="match status" value="1"/>
</dbReference>